<feature type="domain" description="DUF418" evidence="2">
    <location>
        <begin position="250"/>
        <end position="355"/>
    </location>
</feature>
<evidence type="ECO:0000313" key="4">
    <source>
        <dbReference type="EMBL" id="MDK2124312.1"/>
    </source>
</evidence>
<dbReference type="PANTHER" id="PTHR30590">
    <property type="entry name" value="INNER MEMBRANE PROTEIN"/>
    <property type="match status" value="1"/>
</dbReference>
<feature type="transmembrane region" description="Helical" evidence="1">
    <location>
        <begin position="127"/>
        <end position="145"/>
    </location>
</feature>
<feature type="domain" description="Heparan-alpha-glucosaminide N-acetyltransferase catalytic" evidence="3">
    <location>
        <begin position="5"/>
        <end position="203"/>
    </location>
</feature>
<feature type="transmembrane region" description="Helical" evidence="1">
    <location>
        <begin position="83"/>
        <end position="100"/>
    </location>
</feature>
<reference evidence="4" key="1">
    <citation type="submission" date="2023-03" db="EMBL/GenBank/DDBJ databases">
        <title>Chitinimonas shenzhenensis gen. nov., sp. nov., a novel member of family Burkholderiaceae isolated from activated sludge collected in Shen Zhen, China.</title>
        <authorList>
            <person name="Wang X."/>
        </authorList>
    </citation>
    <scope>NUCLEOTIDE SEQUENCE</scope>
    <source>
        <strain evidence="4">DQS-5</strain>
    </source>
</reference>
<evidence type="ECO:0000256" key="1">
    <source>
        <dbReference type="SAM" id="Phobius"/>
    </source>
</evidence>
<dbReference type="Proteomes" id="UP001172778">
    <property type="component" value="Unassembled WGS sequence"/>
</dbReference>
<keyword evidence="1" id="KW-0472">Membrane</keyword>
<feature type="transmembrane region" description="Helical" evidence="1">
    <location>
        <begin position="50"/>
        <end position="71"/>
    </location>
</feature>
<proteinExistence type="predicted"/>
<feature type="transmembrane region" description="Helical" evidence="1">
    <location>
        <begin position="12"/>
        <end position="30"/>
    </location>
</feature>
<dbReference type="InterPro" id="IPR012429">
    <property type="entry name" value="HGSNAT_cat"/>
</dbReference>
<feature type="transmembrane region" description="Helical" evidence="1">
    <location>
        <begin position="284"/>
        <end position="305"/>
    </location>
</feature>
<feature type="transmembrane region" description="Helical" evidence="1">
    <location>
        <begin position="317"/>
        <end position="338"/>
    </location>
</feature>
<dbReference type="RefSeq" id="WP_284100623.1">
    <property type="nucleotide sequence ID" value="NZ_JARRAF010000009.1"/>
</dbReference>
<dbReference type="InterPro" id="IPR007349">
    <property type="entry name" value="DUF418"/>
</dbReference>
<feature type="transmembrane region" description="Helical" evidence="1">
    <location>
        <begin position="106"/>
        <end position="122"/>
    </location>
</feature>
<keyword evidence="1" id="KW-0812">Transmembrane</keyword>
<feature type="transmembrane region" description="Helical" evidence="1">
    <location>
        <begin position="171"/>
        <end position="193"/>
    </location>
</feature>
<protein>
    <submittedName>
        <fullName evidence="4">DUF418 domain-containing protein</fullName>
    </submittedName>
</protein>
<organism evidence="4 5">
    <name type="scientific">Parachitinimonas caeni</name>
    <dbReference type="NCBI Taxonomy" id="3031301"/>
    <lineage>
        <taxon>Bacteria</taxon>
        <taxon>Pseudomonadati</taxon>
        <taxon>Pseudomonadota</taxon>
        <taxon>Betaproteobacteria</taxon>
        <taxon>Neisseriales</taxon>
        <taxon>Chitinibacteraceae</taxon>
        <taxon>Parachitinimonas</taxon>
    </lineage>
</organism>
<feature type="transmembrane region" description="Helical" evidence="1">
    <location>
        <begin position="252"/>
        <end position="272"/>
    </location>
</feature>
<evidence type="ECO:0000259" key="3">
    <source>
        <dbReference type="Pfam" id="PF07786"/>
    </source>
</evidence>
<sequence>MSRQRIAGFDLARALAIFGMVIVNFKTVMHTDHQPDGGWWSLFDLVDGRAAAMFVTLAGVGISLSAGGDGASEQSLQQARSRLLWRALWLLVGGLAYIEIWPADILHYYGVYLCVGAMLLATPSRILLALACVVVALVPLLHTLLDYGSGWDWQALSYRGFWSVTGFVRNLFFNGFHPVFPWIGFLLIGMVLGRPAWLLPEKRRVLLTTSLLVCALTESLALGCRWLMGELGQPRELADFLFSTTPMPPQPFYFISAAASAIAIIVSCVAIAERFADSAWLKPLIHTGQLALTLYLAHVLIGMSALEAMGLITSHSASIAIGSALAFCVGAVVFASLWRRRFRQGPVEWLLRRLSTF</sequence>
<keyword evidence="1" id="KW-1133">Transmembrane helix</keyword>
<keyword evidence="5" id="KW-1185">Reference proteome</keyword>
<dbReference type="EMBL" id="JARRAF010000009">
    <property type="protein sequence ID" value="MDK2124312.1"/>
    <property type="molecule type" value="Genomic_DNA"/>
</dbReference>
<dbReference type="PANTHER" id="PTHR30590:SF3">
    <property type="entry name" value="HYPOTHETICAL MEMBRANE SPANNING PROTEIN"/>
    <property type="match status" value="1"/>
</dbReference>
<gene>
    <name evidence="4" type="ORF">PZA18_09645</name>
</gene>
<dbReference type="Pfam" id="PF07786">
    <property type="entry name" value="HGSNAT_cat"/>
    <property type="match status" value="1"/>
</dbReference>
<dbReference type="Pfam" id="PF04235">
    <property type="entry name" value="DUF418"/>
    <property type="match status" value="1"/>
</dbReference>
<accession>A0ABT7DW81</accession>
<evidence type="ECO:0000259" key="2">
    <source>
        <dbReference type="Pfam" id="PF04235"/>
    </source>
</evidence>
<name>A0ABT7DW81_9NEIS</name>
<feature type="transmembrane region" description="Helical" evidence="1">
    <location>
        <begin position="205"/>
        <end position="228"/>
    </location>
</feature>
<dbReference type="InterPro" id="IPR052529">
    <property type="entry name" value="Bact_Transport_Assoc"/>
</dbReference>
<comment type="caution">
    <text evidence="4">The sequence shown here is derived from an EMBL/GenBank/DDBJ whole genome shotgun (WGS) entry which is preliminary data.</text>
</comment>
<evidence type="ECO:0000313" key="5">
    <source>
        <dbReference type="Proteomes" id="UP001172778"/>
    </source>
</evidence>